<keyword evidence="1" id="KW-1188">Viral release from host cell</keyword>
<protein>
    <submittedName>
        <fullName evidence="7">Prohead serine protease</fullName>
    </submittedName>
</protein>
<keyword evidence="2 7" id="KW-0645">Protease</keyword>
<name>A0A8S5TWP7_9CAUD</name>
<evidence type="ECO:0000256" key="5">
    <source>
        <dbReference type="ARBA" id="ARBA00023045"/>
    </source>
</evidence>
<proteinExistence type="predicted"/>
<dbReference type="GO" id="GO:0006508">
    <property type="term" value="P:proteolysis"/>
    <property type="evidence" value="ECO:0007669"/>
    <property type="project" value="UniProtKB-KW"/>
</dbReference>
<evidence type="ECO:0000313" key="7">
    <source>
        <dbReference type="EMBL" id="DAF86645.1"/>
    </source>
</evidence>
<keyword evidence="5" id="KW-1273">Viral capsid maturation</keyword>
<evidence type="ECO:0000256" key="4">
    <source>
        <dbReference type="ARBA" id="ARBA00022950"/>
    </source>
</evidence>
<keyword evidence="4" id="KW-0118">Viral capsid assembly</keyword>
<dbReference type="EMBL" id="BK015950">
    <property type="protein sequence ID" value="DAF86645.1"/>
    <property type="molecule type" value="Genomic_DNA"/>
</dbReference>
<evidence type="ECO:0000259" key="6">
    <source>
        <dbReference type="Pfam" id="PF04586"/>
    </source>
</evidence>
<sequence length="183" mass="21487">MEKHLKESRYLEVRALDNEDKMILEGYAVMFDSPATHYGYTEIVDKKAFNNCNMQDVSLKYNHEDNFLILARTRNESLKLIVDDIGLKFRAELIDTSSNKDVYKMVLARLIDKCSFAFTVDKEEYDYETDTRRILSIDKLFDVSVVDVPFYESTNVVARSKEEFIKEKELKLEKEKLKLLLSL</sequence>
<dbReference type="InterPro" id="IPR054613">
    <property type="entry name" value="Peptidase_S78_dom"/>
</dbReference>
<feature type="domain" description="Prohead serine protease" evidence="6">
    <location>
        <begin position="11"/>
        <end position="162"/>
    </location>
</feature>
<evidence type="ECO:0000256" key="1">
    <source>
        <dbReference type="ARBA" id="ARBA00022612"/>
    </source>
</evidence>
<dbReference type="Pfam" id="PF04586">
    <property type="entry name" value="Peptidase_S78"/>
    <property type="match status" value="1"/>
</dbReference>
<dbReference type="NCBIfam" id="TIGR01543">
    <property type="entry name" value="proheadase_HK97"/>
    <property type="match status" value="1"/>
</dbReference>
<evidence type="ECO:0000256" key="3">
    <source>
        <dbReference type="ARBA" id="ARBA00022801"/>
    </source>
</evidence>
<evidence type="ECO:0000256" key="2">
    <source>
        <dbReference type="ARBA" id="ARBA00022670"/>
    </source>
</evidence>
<organism evidence="7">
    <name type="scientific">Myoviridae sp. ctXho31</name>
    <dbReference type="NCBI Taxonomy" id="2825122"/>
    <lineage>
        <taxon>Viruses</taxon>
        <taxon>Duplodnaviria</taxon>
        <taxon>Heunggongvirae</taxon>
        <taxon>Uroviricota</taxon>
        <taxon>Caudoviricetes</taxon>
    </lineage>
</organism>
<keyword evidence="3" id="KW-0378">Hydrolase</keyword>
<dbReference type="GO" id="GO:0046797">
    <property type="term" value="P:viral procapsid maturation"/>
    <property type="evidence" value="ECO:0007669"/>
    <property type="project" value="UniProtKB-KW"/>
</dbReference>
<dbReference type="GO" id="GO:0008233">
    <property type="term" value="F:peptidase activity"/>
    <property type="evidence" value="ECO:0007669"/>
    <property type="project" value="UniProtKB-KW"/>
</dbReference>
<accession>A0A8S5TWP7</accession>
<dbReference type="InterPro" id="IPR006433">
    <property type="entry name" value="Prohead_protease"/>
</dbReference>
<reference evidence="7" key="1">
    <citation type="journal article" date="2021" name="Proc. Natl. Acad. Sci. U.S.A.">
        <title>A Catalog of Tens of Thousands of Viruses from Human Metagenomes Reveals Hidden Associations with Chronic Diseases.</title>
        <authorList>
            <person name="Tisza M.J."/>
            <person name="Buck C.B."/>
        </authorList>
    </citation>
    <scope>NUCLEOTIDE SEQUENCE</scope>
    <source>
        <strain evidence="7">CtXho31</strain>
    </source>
</reference>